<feature type="compositionally biased region" description="Gly residues" evidence="2">
    <location>
        <begin position="76"/>
        <end position="85"/>
    </location>
</feature>
<gene>
    <name evidence="3" type="ORF">Cvel_11051</name>
</gene>
<protein>
    <recommendedName>
        <fullName evidence="4">Heat shock factor binding protein 1</fullName>
    </recommendedName>
</protein>
<dbReference type="PANTHER" id="PTHR19424:SF0">
    <property type="entry name" value="HEAT SHOCK FACTOR BINDING PROTEIN 1"/>
    <property type="match status" value="1"/>
</dbReference>
<reference evidence="3" key="1">
    <citation type="submission" date="2014-11" db="EMBL/GenBank/DDBJ databases">
        <authorList>
            <person name="Otto D Thomas"/>
            <person name="Naeem Raeece"/>
        </authorList>
    </citation>
    <scope>NUCLEOTIDE SEQUENCE</scope>
</reference>
<proteinExistence type="inferred from homology"/>
<dbReference type="EMBL" id="CDMZ01005131">
    <property type="protein sequence ID" value="CEM52074.1"/>
    <property type="molecule type" value="Genomic_DNA"/>
</dbReference>
<accession>A0A0G4I500</accession>
<dbReference type="GO" id="GO:0005634">
    <property type="term" value="C:nucleus"/>
    <property type="evidence" value="ECO:0007669"/>
    <property type="project" value="TreeGrafter"/>
</dbReference>
<dbReference type="GO" id="GO:0003714">
    <property type="term" value="F:transcription corepressor activity"/>
    <property type="evidence" value="ECO:0007669"/>
    <property type="project" value="InterPro"/>
</dbReference>
<evidence type="ECO:0000313" key="3">
    <source>
        <dbReference type="EMBL" id="CEM52074.1"/>
    </source>
</evidence>
<dbReference type="GO" id="GO:0005829">
    <property type="term" value="C:cytosol"/>
    <property type="evidence" value="ECO:0007669"/>
    <property type="project" value="TreeGrafter"/>
</dbReference>
<dbReference type="Gene3D" id="1.20.5.430">
    <property type="match status" value="1"/>
</dbReference>
<name>A0A0G4I500_9ALVE</name>
<dbReference type="FunFam" id="1.20.5.430:FF:000003">
    <property type="entry name" value="Heat shock factor binding protein"/>
    <property type="match status" value="1"/>
</dbReference>
<organism evidence="3">
    <name type="scientific">Chromera velia CCMP2878</name>
    <dbReference type="NCBI Taxonomy" id="1169474"/>
    <lineage>
        <taxon>Eukaryota</taxon>
        <taxon>Sar</taxon>
        <taxon>Alveolata</taxon>
        <taxon>Colpodellida</taxon>
        <taxon>Chromeraceae</taxon>
        <taxon>Chromera</taxon>
    </lineage>
</organism>
<dbReference type="Pfam" id="PF06825">
    <property type="entry name" value="HSBP1"/>
    <property type="match status" value="1"/>
</dbReference>
<evidence type="ECO:0000256" key="1">
    <source>
        <dbReference type="ARBA" id="ARBA00006349"/>
    </source>
</evidence>
<evidence type="ECO:0008006" key="4">
    <source>
        <dbReference type="Google" id="ProtNLM"/>
    </source>
</evidence>
<dbReference type="AlphaFoldDB" id="A0A0G4I500"/>
<dbReference type="PANTHER" id="PTHR19424">
    <property type="entry name" value="HEAT SHOCK FACTOR BINDING PROTEIN 1"/>
    <property type="match status" value="1"/>
</dbReference>
<dbReference type="InterPro" id="IPR009643">
    <property type="entry name" value="HS1-bd"/>
</dbReference>
<dbReference type="GO" id="GO:0070370">
    <property type="term" value="P:cellular heat acclimation"/>
    <property type="evidence" value="ECO:0007669"/>
    <property type="project" value="TreeGrafter"/>
</dbReference>
<dbReference type="VEuPathDB" id="CryptoDB:Cvel_11051"/>
<comment type="similarity">
    <text evidence="1">Belongs to the HSBP1 family.</text>
</comment>
<sequence length="85" mass="8971">MATNPNPAASNGTDPNVQDVSAFVQNLLKEMQSRFQTMSDSIITRIDDMGSRINDLEKSISDLMAQSGVDETSPAGAGGGDARPQ</sequence>
<feature type="region of interest" description="Disordered" evidence="2">
    <location>
        <begin position="62"/>
        <end position="85"/>
    </location>
</feature>
<evidence type="ECO:0000256" key="2">
    <source>
        <dbReference type="SAM" id="MobiDB-lite"/>
    </source>
</evidence>